<evidence type="ECO:0000256" key="1">
    <source>
        <dbReference type="SAM" id="MobiDB-lite"/>
    </source>
</evidence>
<proteinExistence type="predicted"/>
<organism evidence="5 6">
    <name type="scientific">Polyodon spathula</name>
    <name type="common">North American paddlefish</name>
    <name type="synonym">Squalus spathula</name>
    <dbReference type="NCBI Taxonomy" id="7913"/>
    <lineage>
        <taxon>Eukaryota</taxon>
        <taxon>Metazoa</taxon>
        <taxon>Chordata</taxon>
        <taxon>Craniata</taxon>
        <taxon>Vertebrata</taxon>
        <taxon>Euteleostomi</taxon>
        <taxon>Actinopterygii</taxon>
        <taxon>Chondrostei</taxon>
        <taxon>Acipenseriformes</taxon>
        <taxon>Polyodontidae</taxon>
        <taxon>Polyodon</taxon>
    </lineage>
</organism>
<evidence type="ECO:0000313" key="6">
    <source>
        <dbReference type="Proteomes" id="UP001166093"/>
    </source>
</evidence>
<feature type="non-terminal residue" evidence="5">
    <location>
        <position position="1"/>
    </location>
</feature>
<dbReference type="EMBL" id="JAAWVQ010038210">
    <property type="protein sequence ID" value="MBN3274253.1"/>
    <property type="molecule type" value="Genomic_DNA"/>
</dbReference>
<name>A0ABS2XJ12_POLSP</name>
<dbReference type="Proteomes" id="UP001166093">
    <property type="component" value="Unassembled WGS sequence"/>
</dbReference>
<evidence type="ECO:0000256" key="2">
    <source>
        <dbReference type="SAM" id="Phobius"/>
    </source>
</evidence>
<feature type="compositionally biased region" description="Basic and acidic residues" evidence="1">
    <location>
        <begin position="322"/>
        <end position="334"/>
    </location>
</feature>
<protein>
    <submittedName>
        <fullName evidence="5">CNST protein</fullName>
    </submittedName>
</protein>
<feature type="compositionally biased region" description="Polar residues" evidence="1">
    <location>
        <begin position="30"/>
        <end position="63"/>
    </location>
</feature>
<keyword evidence="6" id="KW-1185">Reference proteome</keyword>
<feature type="non-terminal residue" evidence="5">
    <location>
        <position position="669"/>
    </location>
</feature>
<dbReference type="PANTHER" id="PTHR28581">
    <property type="entry name" value="CONSORTIN"/>
    <property type="match status" value="1"/>
</dbReference>
<keyword evidence="2" id="KW-1133">Transmembrane helix</keyword>
<feature type="compositionally biased region" description="Basic and acidic residues" evidence="1">
    <location>
        <begin position="1"/>
        <end position="13"/>
    </location>
</feature>
<feature type="region of interest" description="Disordered" evidence="1">
    <location>
        <begin position="296"/>
        <end position="530"/>
    </location>
</feature>
<dbReference type="InterPro" id="IPR028129">
    <property type="entry name" value="Consortin_C"/>
</dbReference>
<keyword evidence="2" id="KW-0472">Membrane</keyword>
<feature type="compositionally biased region" description="Basic and acidic residues" evidence="1">
    <location>
        <begin position="299"/>
        <end position="308"/>
    </location>
</feature>
<evidence type="ECO:0000259" key="4">
    <source>
        <dbReference type="Pfam" id="PF22883"/>
    </source>
</evidence>
<feature type="compositionally biased region" description="Polar residues" evidence="1">
    <location>
        <begin position="80"/>
        <end position="96"/>
    </location>
</feature>
<evidence type="ECO:0000259" key="3">
    <source>
        <dbReference type="Pfam" id="PF15281"/>
    </source>
</evidence>
<feature type="domain" description="Consortin C-terminal" evidence="3">
    <location>
        <begin position="554"/>
        <end position="666"/>
    </location>
</feature>
<feature type="compositionally biased region" description="Polar residues" evidence="1">
    <location>
        <begin position="375"/>
        <end position="385"/>
    </location>
</feature>
<feature type="compositionally biased region" description="Basic and acidic residues" evidence="1">
    <location>
        <begin position="494"/>
        <end position="510"/>
    </location>
</feature>
<sequence>MDEEETQRNEVAKQMKGAMDPENSVDIGSLWTTTPASDENKNQIQGLVSGHQQGQQDCVNNNEAEPHSKTGDSRGLAQGLKNNKAANCSDSPSANSEGVKGKGTCPKRNGKHKKGMKAELSGEVSEACTAVALDSISNGCQGPGEEEEGDEDGDVLEGSARCQQKIEKTCLLQSLFSLLQGGMEQSDSSVLPQCLHQIAETYFQEHDYEKAVQFIQLERLYHEQLLSNLSAVQKQWESRRKVALSQETKPFRNSLKTLEAQELATLTKLCMTHRRPTLTAEKPVTTENALKNSLIPLKKAGEQGKPDPKATTCSSGSGPDTEAPREEKEAKQESMSDGGSVSGSETGRSELVGSHQREPSGTRSPQASGPLGQPYTDSLNTQLLDTAQKKLLPGQASPVQQAGGVQYDSSASGEQAGEGNHLGEEVKVKGKGLLSSPPGEEARDDCNITAAGNEALQSEHMSELGELEGQGGGEEEEEKEKEKEEEEEEEEEELGRAEEVEKKGSPDRDVASSTSGSVAESELDTSPHGFLDVWGLDDSVPSLDDLAKRIEIEEITPAEGLVSILKRRGSLNGAEVPSVRVKRGAKRRVRFKETDDMLDQDEVGMDSCLLLVLLCVVTVFISVGGTALYCTFGDVESSVCTDFSSNMDFYFTQMQQRVQDLKRWLSPGS</sequence>
<accession>A0ABS2XJ12</accession>
<feature type="domain" description="Consortin N-terminal" evidence="4">
    <location>
        <begin position="187"/>
        <end position="238"/>
    </location>
</feature>
<feature type="region of interest" description="Disordered" evidence="1">
    <location>
        <begin position="1"/>
        <end position="118"/>
    </location>
</feature>
<dbReference type="PANTHER" id="PTHR28581:SF1">
    <property type="entry name" value="CONSORTIN"/>
    <property type="match status" value="1"/>
</dbReference>
<feature type="compositionally biased region" description="Acidic residues" evidence="1">
    <location>
        <begin position="473"/>
        <end position="493"/>
    </location>
</feature>
<gene>
    <name evidence="5" type="primary">Cnst</name>
    <name evidence="5" type="ORF">GTO93_0011657</name>
</gene>
<dbReference type="Pfam" id="PF15281">
    <property type="entry name" value="Consortin_C"/>
    <property type="match status" value="1"/>
</dbReference>
<comment type="caution">
    <text evidence="5">The sequence shown here is derived from an EMBL/GenBank/DDBJ whole genome shotgun (WGS) entry which is preliminary data.</text>
</comment>
<keyword evidence="2" id="KW-0812">Transmembrane</keyword>
<evidence type="ECO:0000313" key="5">
    <source>
        <dbReference type="EMBL" id="MBN3274253.1"/>
    </source>
</evidence>
<dbReference type="InterPro" id="IPR054132">
    <property type="entry name" value="Consortin_N"/>
</dbReference>
<reference evidence="5" key="1">
    <citation type="journal article" date="2021" name="Cell">
        <title>Tracing the genetic footprints of vertebrate landing in non-teleost ray-finned fishes.</title>
        <authorList>
            <person name="Bi X."/>
            <person name="Wang K."/>
            <person name="Yang L."/>
            <person name="Pan H."/>
            <person name="Jiang H."/>
            <person name="Wei Q."/>
            <person name="Fang M."/>
            <person name="Yu H."/>
            <person name="Zhu C."/>
            <person name="Cai Y."/>
            <person name="He Y."/>
            <person name="Gan X."/>
            <person name="Zeng H."/>
            <person name="Yu D."/>
            <person name="Zhu Y."/>
            <person name="Jiang H."/>
            <person name="Qiu Q."/>
            <person name="Yang H."/>
            <person name="Zhang Y.E."/>
            <person name="Wang W."/>
            <person name="Zhu M."/>
            <person name="He S."/>
            <person name="Zhang G."/>
        </authorList>
    </citation>
    <scope>NUCLEOTIDE SEQUENCE</scope>
    <source>
        <strain evidence="5">Pddl_001</strain>
    </source>
</reference>
<feature type="compositionally biased region" description="Polar residues" evidence="1">
    <location>
        <begin position="335"/>
        <end position="346"/>
    </location>
</feature>
<dbReference type="InterPro" id="IPR042318">
    <property type="entry name" value="Consortin"/>
</dbReference>
<feature type="transmembrane region" description="Helical" evidence="2">
    <location>
        <begin position="609"/>
        <end position="629"/>
    </location>
</feature>
<dbReference type="Pfam" id="PF22883">
    <property type="entry name" value="Consortin_N"/>
    <property type="match status" value="1"/>
</dbReference>